<dbReference type="EC" id="3.1.3.1" evidence="6"/>
<dbReference type="eggNOG" id="COG2931">
    <property type="taxonomic scope" value="Bacteria"/>
</dbReference>
<dbReference type="OrthoDB" id="7762442at2"/>
<keyword evidence="7" id="KW-1185">Reference proteome</keyword>
<dbReference type="HOGENOM" id="CLU_637437_0_0_5"/>
<keyword evidence="6" id="KW-0378">Hydrolase</keyword>
<evidence type="ECO:0000256" key="2">
    <source>
        <dbReference type="ARBA" id="ARBA00004613"/>
    </source>
</evidence>
<dbReference type="STRING" id="1123237.Salmuc_05153"/>
<dbReference type="GO" id="GO:0004035">
    <property type="term" value="F:alkaline phosphatase activity"/>
    <property type="evidence" value="ECO:0007669"/>
    <property type="project" value="UniProtKB-EC"/>
</dbReference>
<dbReference type="PANTHER" id="PTHR38340">
    <property type="entry name" value="S-LAYER PROTEIN"/>
    <property type="match status" value="1"/>
</dbReference>
<gene>
    <name evidence="6" type="ORF">Salmuc_05153</name>
</gene>
<comment type="subcellular location">
    <subcellularLocation>
        <location evidence="2">Secreted</location>
    </subcellularLocation>
</comment>
<dbReference type="SUPFAM" id="SSF51120">
    <property type="entry name" value="beta-Roll"/>
    <property type="match status" value="2"/>
</dbReference>
<evidence type="ECO:0000313" key="6">
    <source>
        <dbReference type="EMBL" id="EPX82800.1"/>
    </source>
</evidence>
<organism evidence="6 7">
    <name type="scientific">Salipiger mucosus DSM 16094</name>
    <dbReference type="NCBI Taxonomy" id="1123237"/>
    <lineage>
        <taxon>Bacteria</taxon>
        <taxon>Pseudomonadati</taxon>
        <taxon>Pseudomonadota</taxon>
        <taxon>Alphaproteobacteria</taxon>
        <taxon>Rhodobacterales</taxon>
        <taxon>Roseobacteraceae</taxon>
        <taxon>Salipiger</taxon>
    </lineage>
</organism>
<keyword evidence="3" id="KW-0964">Secreted</keyword>
<dbReference type="InterPro" id="IPR018511">
    <property type="entry name" value="Hemolysin-typ_Ca-bd_CS"/>
</dbReference>
<comment type="cofactor">
    <cofactor evidence="1">
        <name>Ca(2+)</name>
        <dbReference type="ChEBI" id="CHEBI:29108"/>
    </cofactor>
</comment>
<comment type="caution">
    <text evidence="6">The sequence shown here is derived from an EMBL/GenBank/DDBJ whole genome shotgun (WGS) entry which is preliminary data.</text>
</comment>
<dbReference type="InterPro" id="IPR050557">
    <property type="entry name" value="RTX_toxin/Mannuronan_C5-epim"/>
</dbReference>
<dbReference type="EMBL" id="APVH01000019">
    <property type="protein sequence ID" value="EPX82800.1"/>
    <property type="molecule type" value="Genomic_DNA"/>
</dbReference>
<sequence length="467" mass="48496">MDSLLVTPSTLYRVAEGTGDVTTLIADMSEVAGTVTDVAVGLDGTLYLLDYTTLYRASLAGGVFGSGPIASFAGQDANALAVDEAGLLYVGFENVSEVAVVDPASDAVVRTVTLPDGVTSSGDLLVEDGVILLSAAGGDLLRLDADTGAELSRVVSGLAAIPGLSRDDAGPIGYTGDNVYRLDPDAGGATFLATLGVSGTLLGASPLADFYSFEGTEASEVLRGTLFDDRITGGAGDDTLRGYAGDDVLDGGAGADHFIGGAGEDTVSYESASRSVRVDLLNDVYMYGDAVGDTFSGIEVFRTGGTVDQLRGDNGHNEFYAGGLSDRLYGRQGDDLLFGEDGADAFYGGMGADTMTGGDQEDRRDRYIYFNIAESRPGAGNRDVITDFVSGEDRIEIRRFDADTTQGFKQAFDFVGIEGLSGTAGELGYRHEGGNTIVEADVDGDAIADFEIQLTGIMDLTADDFLI</sequence>
<evidence type="ECO:0000256" key="3">
    <source>
        <dbReference type="ARBA" id="ARBA00022525"/>
    </source>
</evidence>
<dbReference type="PRINTS" id="PR00313">
    <property type="entry name" value="CABNDNGRPT"/>
</dbReference>
<dbReference type="RefSeq" id="WP_021120178.1">
    <property type="nucleotide sequence ID" value="NZ_KE557275.1"/>
</dbReference>
<protein>
    <submittedName>
        <fullName evidence="6">Alkaline phosphatase</fullName>
        <ecNumber evidence="6">3.1.3.1</ecNumber>
    </submittedName>
</protein>
<evidence type="ECO:0000259" key="5">
    <source>
        <dbReference type="Pfam" id="PF08548"/>
    </source>
</evidence>
<dbReference type="GO" id="GO:0005615">
    <property type="term" value="C:extracellular space"/>
    <property type="evidence" value="ECO:0007669"/>
    <property type="project" value="InterPro"/>
</dbReference>
<reference evidence="7" key="1">
    <citation type="journal article" date="2014" name="Stand. Genomic Sci.">
        <title>Genome sequence of the exopolysaccharide-producing Salipiger mucosus type strain (DSM 16094(T)), a moderately halophilic member of the Roseobacter clade.</title>
        <authorList>
            <person name="Riedel T."/>
            <person name="Spring S."/>
            <person name="Fiebig A."/>
            <person name="Petersen J."/>
            <person name="Kyrpides N.C."/>
            <person name="Goker M."/>
            <person name="Klenk H.P."/>
        </authorList>
    </citation>
    <scope>NUCLEOTIDE SEQUENCE [LARGE SCALE GENOMIC DNA]</scope>
    <source>
        <strain evidence="7">DSM 16094</strain>
    </source>
</reference>
<dbReference type="PANTHER" id="PTHR38340:SF1">
    <property type="entry name" value="S-LAYER PROTEIN"/>
    <property type="match status" value="1"/>
</dbReference>
<dbReference type="SUPFAM" id="SSF63829">
    <property type="entry name" value="Calcium-dependent phosphotriesterase"/>
    <property type="match status" value="1"/>
</dbReference>
<evidence type="ECO:0000256" key="4">
    <source>
        <dbReference type="ARBA" id="ARBA00022737"/>
    </source>
</evidence>
<evidence type="ECO:0000313" key="7">
    <source>
        <dbReference type="Proteomes" id="UP000015347"/>
    </source>
</evidence>
<dbReference type="InterPro" id="IPR011049">
    <property type="entry name" value="Serralysin-like_metalloprot_C"/>
</dbReference>
<dbReference type="Pfam" id="PF00353">
    <property type="entry name" value="HemolysinCabind"/>
    <property type="match status" value="2"/>
</dbReference>
<dbReference type="PROSITE" id="PS00330">
    <property type="entry name" value="HEMOLYSIN_CALCIUM"/>
    <property type="match status" value="1"/>
</dbReference>
<dbReference type="InterPro" id="IPR013858">
    <property type="entry name" value="Peptidase_M10B_C"/>
</dbReference>
<proteinExistence type="predicted"/>
<dbReference type="Pfam" id="PF08548">
    <property type="entry name" value="Peptidase_M10_C"/>
    <property type="match status" value="1"/>
</dbReference>
<dbReference type="Proteomes" id="UP000015347">
    <property type="component" value="Unassembled WGS sequence"/>
</dbReference>
<accession>S9RXP0</accession>
<keyword evidence="4" id="KW-0677">Repeat</keyword>
<dbReference type="GO" id="GO:0005509">
    <property type="term" value="F:calcium ion binding"/>
    <property type="evidence" value="ECO:0007669"/>
    <property type="project" value="InterPro"/>
</dbReference>
<name>S9RXP0_9RHOB</name>
<evidence type="ECO:0000256" key="1">
    <source>
        <dbReference type="ARBA" id="ARBA00001913"/>
    </source>
</evidence>
<feature type="domain" description="Peptidase M10 serralysin C-terminal" evidence="5">
    <location>
        <begin position="347"/>
        <end position="466"/>
    </location>
</feature>
<dbReference type="InterPro" id="IPR001343">
    <property type="entry name" value="Hemolysn_Ca-bd"/>
</dbReference>
<dbReference type="Gene3D" id="2.150.10.10">
    <property type="entry name" value="Serralysin-like metalloprotease, C-terminal"/>
    <property type="match status" value="1"/>
</dbReference>
<dbReference type="AlphaFoldDB" id="S9RXP0"/>